<feature type="region of interest" description="Disordered" evidence="1">
    <location>
        <begin position="1"/>
        <end position="26"/>
    </location>
</feature>
<evidence type="ECO:0000256" key="1">
    <source>
        <dbReference type="SAM" id="MobiDB-lite"/>
    </source>
</evidence>
<dbReference type="RefSeq" id="WP_043874401.1">
    <property type="nucleotide sequence ID" value="NZ_CCVW01000002.1"/>
</dbReference>
<evidence type="ECO:0000313" key="3">
    <source>
        <dbReference type="Proteomes" id="UP000044071"/>
    </source>
</evidence>
<evidence type="ECO:0000313" key="2">
    <source>
        <dbReference type="EMBL" id="CDZ77946.1"/>
    </source>
</evidence>
<organism evidence="2 3">
    <name type="scientific">Legionella massiliensis</name>
    <dbReference type="NCBI Taxonomy" id="1034943"/>
    <lineage>
        <taxon>Bacteria</taxon>
        <taxon>Pseudomonadati</taxon>
        <taxon>Pseudomonadota</taxon>
        <taxon>Gammaproteobacteria</taxon>
        <taxon>Legionellales</taxon>
        <taxon>Legionellaceae</taxon>
        <taxon>Legionella</taxon>
    </lineage>
</organism>
<protein>
    <submittedName>
        <fullName evidence="2">Uncharacterized protein</fullName>
    </submittedName>
</protein>
<gene>
    <name evidence="2" type="ORF">BN59_02242</name>
</gene>
<sequence>MFNQADVKEQLKKDKEESTVDTLQSTHIEGSESEFLDIQDVNPTLDDISSEVTEGKVLRKQAVKNLTGLSESLYTYKFKDHPFYQRIEVGTNHIVIYPHPTQVGRKLLACMVGAAWDERNYSYFNVYEPLLMTGIEPGVEFVLDHAGYKYSNVNFNSFYNQPRDKAHFHPKDAGGYHAHYYYGWQFSGLMAVQSILALGTAFLDQSESKEVFQKETVACLDDFNQYVSTILLGTIPFHHMQDNEEMQRLKTLLEFIRERGLFSLKDNSKMLEIAQSLTISDGTFKAMRRAMIDDKEAIKDDTITNILRSYIFDLNTIAKNIGQMANEKVEGTKFHHLGDKESVEQLFKLACCLQNPETSLEFLSTEELEKKVAEFKPQEGVQLEKSQQDALDLVKTEIRLRKLKERVDLNETSQLLKLREGFASTLSTKQIETNESVDKEMVGYRSRIAERFDVQDSLSFKSKDVLADEEKVVAVHRVDTAAAMQQLESNTKKTPSRRDMIAAEIFESEEIMYFTINAIREGSLEPKFWELVYAEIVNRVSPSDEVRMTTHCVRGVLEPQANLDFSQMLPKIAPLDLSNQVDVLDSSAVPQLEVRAHWYKASEKPAKASSNANVFGQLGTFEVLEDTAVLDFPVVDATSVPKDLLESYGVSLHSLSEVLSNDSDATLYATEYEFKEDYMQDYVLQAEGGGGLFVETHSFPHFFIPMEESCQGGFIVGKQIDDEKWSFISLKVPCGSVLKVGANVIHNDSFCVGHHTIALTAARKADSVLLRKNGGEEMQMVQQHHVQEQKTEHVVLS</sequence>
<dbReference type="AlphaFoldDB" id="A0A078KYF0"/>
<feature type="compositionally biased region" description="Basic and acidic residues" evidence="1">
    <location>
        <begin position="1"/>
        <end position="18"/>
    </location>
</feature>
<accession>A0A078KYF0</accession>
<name>A0A078KYF0_9GAMM</name>
<dbReference type="Proteomes" id="UP000044071">
    <property type="component" value="Unassembled WGS sequence"/>
</dbReference>
<dbReference type="OrthoDB" id="737122at2"/>
<dbReference type="eggNOG" id="ENOG502ZA4H">
    <property type="taxonomic scope" value="Bacteria"/>
</dbReference>
<keyword evidence="3" id="KW-1185">Reference proteome</keyword>
<proteinExistence type="predicted"/>
<reference evidence="2 3" key="1">
    <citation type="submission" date="2014-06" db="EMBL/GenBank/DDBJ databases">
        <authorList>
            <person name="Urmite Genomes Urmite Genomes"/>
        </authorList>
    </citation>
    <scope>NUCLEOTIDE SEQUENCE [LARGE SCALE GENOMIC DNA]</scope>
</reference>
<dbReference type="EMBL" id="CCSB01000002">
    <property type="protein sequence ID" value="CDZ77946.1"/>
    <property type="molecule type" value="Genomic_DNA"/>
</dbReference>